<dbReference type="EMBL" id="CP038437">
    <property type="protein sequence ID" value="QEM82876.1"/>
    <property type="molecule type" value="Genomic_DNA"/>
</dbReference>
<dbReference type="GO" id="GO:0003700">
    <property type="term" value="F:DNA-binding transcription factor activity"/>
    <property type="evidence" value="ECO:0007669"/>
    <property type="project" value="InterPro"/>
</dbReference>
<dbReference type="FunFam" id="1.10.10.10:FF:000001">
    <property type="entry name" value="LysR family transcriptional regulator"/>
    <property type="match status" value="1"/>
</dbReference>
<dbReference type="GO" id="GO:0000976">
    <property type="term" value="F:transcription cis-regulatory region binding"/>
    <property type="evidence" value="ECO:0007669"/>
    <property type="project" value="TreeGrafter"/>
</dbReference>
<dbReference type="PRINTS" id="PR00039">
    <property type="entry name" value="HTHLYSR"/>
</dbReference>
<dbReference type="SUPFAM" id="SSF53850">
    <property type="entry name" value="Periplasmic binding protein-like II"/>
    <property type="match status" value="1"/>
</dbReference>
<dbReference type="Pfam" id="PF00126">
    <property type="entry name" value="HTH_1"/>
    <property type="match status" value="1"/>
</dbReference>
<dbReference type="InterPro" id="IPR005119">
    <property type="entry name" value="LysR_subst-bd"/>
</dbReference>
<reference evidence="7" key="1">
    <citation type="submission" date="2021-02" db="EMBL/GenBank/DDBJ databases">
        <title>Strain Y2R2, a novel species of the genus Halomonas.</title>
        <authorList>
            <person name="Huang H."/>
        </authorList>
    </citation>
    <scope>NUCLEOTIDE SEQUENCE</scope>
    <source>
        <strain evidence="7">Y2R2</strain>
    </source>
</reference>
<name>A0A5C1NHT2_9GAMM</name>
<dbReference type="AlphaFoldDB" id="A0A5C1NHT2"/>
<comment type="similarity">
    <text evidence="1">Belongs to the LysR transcriptional regulatory family.</text>
</comment>
<keyword evidence="3" id="KW-0238">DNA-binding</keyword>
<evidence type="ECO:0000313" key="8">
    <source>
        <dbReference type="Proteomes" id="UP000324285"/>
    </source>
</evidence>
<evidence type="ECO:0000256" key="2">
    <source>
        <dbReference type="ARBA" id="ARBA00023015"/>
    </source>
</evidence>
<dbReference type="PANTHER" id="PTHR30126">
    <property type="entry name" value="HTH-TYPE TRANSCRIPTIONAL REGULATOR"/>
    <property type="match status" value="1"/>
</dbReference>
<accession>A0A5C1NHT2</accession>
<dbReference type="Gene3D" id="1.10.10.10">
    <property type="entry name" value="Winged helix-like DNA-binding domain superfamily/Winged helix DNA-binding domain"/>
    <property type="match status" value="1"/>
</dbReference>
<dbReference type="KEGG" id="hbh:E4T21_15980"/>
<evidence type="ECO:0000259" key="6">
    <source>
        <dbReference type="PROSITE" id="PS50931"/>
    </source>
</evidence>
<evidence type="ECO:0000256" key="4">
    <source>
        <dbReference type="ARBA" id="ARBA00023163"/>
    </source>
</evidence>
<dbReference type="InterPro" id="IPR000847">
    <property type="entry name" value="LysR_HTH_N"/>
</dbReference>
<feature type="domain" description="HTH lysR-type" evidence="6">
    <location>
        <begin position="5"/>
        <end position="62"/>
    </location>
</feature>
<dbReference type="InterPro" id="IPR036388">
    <property type="entry name" value="WH-like_DNA-bd_sf"/>
</dbReference>
<dbReference type="Pfam" id="PF03466">
    <property type="entry name" value="LysR_substrate"/>
    <property type="match status" value="1"/>
</dbReference>
<dbReference type="InterPro" id="IPR036390">
    <property type="entry name" value="WH_DNA-bd_sf"/>
</dbReference>
<feature type="region of interest" description="Disordered" evidence="5">
    <location>
        <begin position="297"/>
        <end position="318"/>
    </location>
</feature>
<evidence type="ECO:0000256" key="5">
    <source>
        <dbReference type="SAM" id="MobiDB-lite"/>
    </source>
</evidence>
<organism evidence="7 8">
    <name type="scientific">Halomonas binhaiensis</name>
    <dbReference type="NCBI Taxonomy" id="2562282"/>
    <lineage>
        <taxon>Bacteria</taxon>
        <taxon>Pseudomonadati</taxon>
        <taxon>Pseudomonadota</taxon>
        <taxon>Gammaproteobacteria</taxon>
        <taxon>Oceanospirillales</taxon>
        <taxon>Halomonadaceae</taxon>
        <taxon>Halomonas</taxon>
    </lineage>
</organism>
<proteinExistence type="inferred from homology"/>
<sequence length="318" mass="34931">MRSHITLRQLEIFVAVARLGTVSAASQRLSLSQSATSQGLSDLEHQLGVSLFERPGRRLTLNDMGHRLLPRAEQLLDGLADFVAAAEEPEDILHGTLVISASATIGTYLLPPLAGEFGSLHPGVDFRLRLRNTGEVISDVQRFDADLGLIEGRCHEPGLISEPWCEDRMEIVCAPGHPLAGKILVEDDDLAAEQWILREPGSGSREVLEAAVLPRLIRLKVRMELGQHEAIKQAVAAGLGLGCLSRLSVRGELERGELKALPHDLPLTRHFSLVWHPDRYRSPAWQAFKVFLGERRPGASCPAEEVEQEGRKGNKEGE</sequence>
<dbReference type="CDD" id="cd08420">
    <property type="entry name" value="PBP2_CysL_like"/>
    <property type="match status" value="1"/>
</dbReference>
<feature type="compositionally biased region" description="Basic and acidic residues" evidence="5">
    <location>
        <begin position="308"/>
        <end position="318"/>
    </location>
</feature>
<dbReference type="PROSITE" id="PS50931">
    <property type="entry name" value="HTH_LYSR"/>
    <property type="match status" value="1"/>
</dbReference>
<keyword evidence="4" id="KW-0804">Transcription</keyword>
<dbReference type="Proteomes" id="UP000324285">
    <property type="component" value="Chromosome"/>
</dbReference>
<dbReference type="OrthoDB" id="9808620at2"/>
<evidence type="ECO:0000313" key="7">
    <source>
        <dbReference type="EMBL" id="QEM82876.1"/>
    </source>
</evidence>
<gene>
    <name evidence="7" type="ORF">E4T21_15980</name>
</gene>
<evidence type="ECO:0000256" key="1">
    <source>
        <dbReference type="ARBA" id="ARBA00009437"/>
    </source>
</evidence>
<evidence type="ECO:0000256" key="3">
    <source>
        <dbReference type="ARBA" id="ARBA00023125"/>
    </source>
</evidence>
<dbReference type="Gene3D" id="3.40.190.10">
    <property type="entry name" value="Periplasmic binding protein-like II"/>
    <property type="match status" value="2"/>
</dbReference>
<dbReference type="PANTHER" id="PTHR30126:SF94">
    <property type="entry name" value="LYSR FAMILY TRANSCRIPTIONAL REGULATOR"/>
    <property type="match status" value="1"/>
</dbReference>
<keyword evidence="8" id="KW-1185">Reference proteome</keyword>
<dbReference type="SUPFAM" id="SSF46785">
    <property type="entry name" value="Winged helix' DNA-binding domain"/>
    <property type="match status" value="1"/>
</dbReference>
<keyword evidence="2" id="KW-0805">Transcription regulation</keyword>
<dbReference type="RefSeq" id="WP_149285998.1">
    <property type="nucleotide sequence ID" value="NZ_CP038437.2"/>
</dbReference>
<protein>
    <submittedName>
        <fullName evidence="7">LysR family transcriptional regulator</fullName>
    </submittedName>
</protein>